<dbReference type="AlphaFoldDB" id="A0A317G443"/>
<feature type="domain" description="4Fe-4S ferredoxin-type" evidence="2">
    <location>
        <begin position="158"/>
        <end position="191"/>
    </location>
</feature>
<proteinExistence type="predicted"/>
<gene>
    <name evidence="3" type="ORF">CPT75_17870</name>
</gene>
<name>A0A317G443_BUTFI</name>
<keyword evidence="1" id="KW-0472">Membrane</keyword>
<feature type="transmembrane region" description="Helical" evidence="1">
    <location>
        <begin position="12"/>
        <end position="32"/>
    </location>
</feature>
<accession>A0A317G443</accession>
<protein>
    <recommendedName>
        <fullName evidence="2">4Fe-4S ferredoxin-type domain-containing protein</fullName>
    </recommendedName>
</protein>
<feature type="transmembrane region" description="Helical" evidence="1">
    <location>
        <begin position="149"/>
        <end position="168"/>
    </location>
</feature>
<comment type="caution">
    <text evidence="3">The sequence shown here is derived from an EMBL/GenBank/DDBJ whole genome shotgun (WGS) entry which is preliminary data.</text>
</comment>
<dbReference type="InterPro" id="IPR017896">
    <property type="entry name" value="4Fe4S_Fe-S-bd"/>
</dbReference>
<keyword evidence="1" id="KW-1133">Transmembrane helix</keyword>
<sequence length="193" mass="22553">MKQKKKKWYDYLWIWPIIYFSLGFFNILFAWLGMIDFVVPIFIASLGGGKAFCNRYCGRGRLFATLPKLLKIKSRKVAPSWMYGKVFRYGFLIFFLTMFGNMVYQTYLVFAGSASLRTVVKLFWTFKLPWNWAYTVTGVPAWITQFSYGFYSLMLTSTLIGLIAMILYRPRTWCTFCPMGTMTQGICKLKGKN</sequence>
<reference evidence="3 4" key="1">
    <citation type="submission" date="2017-09" db="EMBL/GenBank/DDBJ databases">
        <title>High-quality draft genome sequence of Butyrivibrio fibrisolvens INBov1, isolated from cow rumen.</title>
        <authorList>
            <person name="Rodriguez Hernaez J."/>
            <person name="Rivarola M."/>
            <person name="Paniego N."/>
            <person name="Cravero S."/>
            <person name="Ceron Cucchi M."/>
            <person name="Martinez M.C."/>
        </authorList>
    </citation>
    <scope>NUCLEOTIDE SEQUENCE [LARGE SCALE GENOMIC DNA]</scope>
    <source>
        <strain evidence="3 4">INBov1</strain>
    </source>
</reference>
<feature type="transmembrane region" description="Helical" evidence="1">
    <location>
        <begin position="89"/>
        <end position="110"/>
    </location>
</feature>
<dbReference type="Proteomes" id="UP000245488">
    <property type="component" value="Chromosome"/>
</dbReference>
<dbReference type="Pfam" id="PF12801">
    <property type="entry name" value="Fer4_5"/>
    <property type="match status" value="2"/>
</dbReference>
<organism evidence="3 4">
    <name type="scientific">Butyrivibrio fibrisolvens</name>
    <dbReference type="NCBI Taxonomy" id="831"/>
    <lineage>
        <taxon>Bacteria</taxon>
        <taxon>Bacillati</taxon>
        <taxon>Bacillota</taxon>
        <taxon>Clostridia</taxon>
        <taxon>Lachnospirales</taxon>
        <taxon>Lachnospiraceae</taxon>
        <taxon>Butyrivibrio</taxon>
    </lineage>
</organism>
<dbReference type="RefSeq" id="WP_110073904.1">
    <property type="nucleotide sequence ID" value="NZ_CM009896.1"/>
</dbReference>
<keyword evidence="4" id="KW-1185">Reference proteome</keyword>
<evidence type="ECO:0000259" key="2">
    <source>
        <dbReference type="Pfam" id="PF12801"/>
    </source>
</evidence>
<dbReference type="EMBL" id="NXNG01000001">
    <property type="protein sequence ID" value="PWT28844.1"/>
    <property type="molecule type" value="Genomic_DNA"/>
</dbReference>
<evidence type="ECO:0000313" key="3">
    <source>
        <dbReference type="EMBL" id="PWT28844.1"/>
    </source>
</evidence>
<evidence type="ECO:0000313" key="4">
    <source>
        <dbReference type="Proteomes" id="UP000245488"/>
    </source>
</evidence>
<feature type="domain" description="4Fe-4S ferredoxin-type" evidence="2">
    <location>
        <begin position="30"/>
        <end position="75"/>
    </location>
</feature>
<keyword evidence="1" id="KW-0812">Transmembrane</keyword>
<evidence type="ECO:0000256" key="1">
    <source>
        <dbReference type="SAM" id="Phobius"/>
    </source>
</evidence>